<evidence type="ECO:0000256" key="1">
    <source>
        <dbReference type="SAM" id="MobiDB-lite"/>
    </source>
</evidence>
<name>A0A6J4R667_9ACTN</name>
<keyword evidence="2" id="KW-0812">Transmembrane</keyword>
<organism evidence="3">
    <name type="scientific">uncultured Rubrobacteraceae bacterium</name>
    <dbReference type="NCBI Taxonomy" id="349277"/>
    <lineage>
        <taxon>Bacteria</taxon>
        <taxon>Bacillati</taxon>
        <taxon>Actinomycetota</taxon>
        <taxon>Rubrobacteria</taxon>
        <taxon>Rubrobacterales</taxon>
        <taxon>Rubrobacteraceae</taxon>
        <taxon>environmental samples</taxon>
    </lineage>
</organism>
<gene>
    <name evidence="3" type="ORF">AVDCRST_MAG14-2499</name>
</gene>
<dbReference type="AlphaFoldDB" id="A0A6J4R667"/>
<feature type="transmembrane region" description="Helical" evidence="2">
    <location>
        <begin position="6"/>
        <end position="30"/>
    </location>
</feature>
<accession>A0A6J4R667</accession>
<proteinExistence type="predicted"/>
<evidence type="ECO:0008006" key="4">
    <source>
        <dbReference type="Google" id="ProtNLM"/>
    </source>
</evidence>
<evidence type="ECO:0000256" key="2">
    <source>
        <dbReference type="SAM" id="Phobius"/>
    </source>
</evidence>
<protein>
    <recommendedName>
        <fullName evidence="4">Excalibur calcium-binding domain-containing protein</fullName>
    </recommendedName>
</protein>
<feature type="region of interest" description="Disordered" evidence="1">
    <location>
        <begin position="43"/>
        <end position="92"/>
    </location>
</feature>
<evidence type="ECO:0000313" key="3">
    <source>
        <dbReference type="EMBL" id="CAA9461300.1"/>
    </source>
</evidence>
<reference evidence="3" key="1">
    <citation type="submission" date="2020-02" db="EMBL/GenBank/DDBJ databases">
        <authorList>
            <person name="Meier V. D."/>
        </authorList>
    </citation>
    <scope>NUCLEOTIDE SEQUENCE</scope>
    <source>
        <strain evidence="3">AVDCRST_MAG14</strain>
    </source>
</reference>
<dbReference type="EMBL" id="CADCVG010000102">
    <property type="protein sequence ID" value="CAA9461300.1"/>
    <property type="molecule type" value="Genomic_DNA"/>
</dbReference>
<keyword evidence="2" id="KW-1133">Transmembrane helix</keyword>
<sequence length="182" mass="19045">MFGGRASGVLVLCGIVVLVMAGIIVGRLAWESSSIADKAEEISAQRVAQSSESQSDGARPGGSSQSPGSQNQDNNNGNANRDEADQKVQQLQEQYGDVKCTDFESQQEAQEVFELDQILFGDELDSDVNGIACDEGDFFSNQSSGDSLLQAGGPDVGPLPLMPDGGCPSEYPLEVSGACYSG</sequence>
<keyword evidence="2" id="KW-0472">Membrane</keyword>
<feature type="compositionally biased region" description="Low complexity" evidence="1">
    <location>
        <begin position="57"/>
        <end position="79"/>
    </location>
</feature>
<feature type="compositionally biased region" description="Polar residues" evidence="1">
    <location>
        <begin position="46"/>
        <end position="56"/>
    </location>
</feature>